<proteinExistence type="predicted"/>
<dbReference type="AlphaFoldDB" id="A0A2A4X3R8"/>
<dbReference type="InterPro" id="IPR004360">
    <property type="entry name" value="Glyas_Fos-R_dOase_dom"/>
</dbReference>
<dbReference type="Gene3D" id="3.10.180.10">
    <property type="entry name" value="2,3-Dihydroxybiphenyl 1,2-Dioxygenase, domain 1"/>
    <property type="match status" value="1"/>
</dbReference>
<evidence type="ECO:0000259" key="1">
    <source>
        <dbReference type="PROSITE" id="PS51819"/>
    </source>
</evidence>
<sequence>MEETKVATGLGMPCLTVSDVKKTEHLFVNLLGFEKVADNPEYKWMEFKAENGFCVGASEPGDRSMTPGSNATLTINVDNIEEAMAFLSSKGVNFTADVMEVPGHVKLVPFTDEDGNEFLLAQKLK</sequence>
<reference evidence="3" key="1">
    <citation type="submission" date="2017-08" db="EMBL/GenBank/DDBJ databases">
        <title>A dynamic microbial community with high functional redundancy inhabits the cold, oxic subseafloor aquifer.</title>
        <authorList>
            <person name="Tully B.J."/>
            <person name="Wheat C.G."/>
            <person name="Glazer B.T."/>
            <person name="Huber J.A."/>
        </authorList>
    </citation>
    <scope>NUCLEOTIDE SEQUENCE [LARGE SCALE GENOMIC DNA]</scope>
</reference>
<gene>
    <name evidence="2" type="ORF">COB21_03860</name>
</gene>
<dbReference type="EMBL" id="NVUK01000024">
    <property type="protein sequence ID" value="PCI76769.1"/>
    <property type="molecule type" value="Genomic_DNA"/>
</dbReference>
<name>A0A2A4X3R8_UNCAE</name>
<protein>
    <recommendedName>
        <fullName evidence="1">VOC domain-containing protein</fullName>
    </recommendedName>
</protein>
<dbReference type="CDD" id="cd06587">
    <property type="entry name" value="VOC"/>
    <property type="match status" value="1"/>
</dbReference>
<evidence type="ECO:0000313" key="2">
    <source>
        <dbReference type="EMBL" id="PCI76769.1"/>
    </source>
</evidence>
<accession>A0A2A4X3R8</accession>
<organism evidence="2 3">
    <name type="scientific">Aerophobetes bacterium</name>
    <dbReference type="NCBI Taxonomy" id="2030807"/>
    <lineage>
        <taxon>Bacteria</taxon>
        <taxon>Candidatus Aerophobota</taxon>
    </lineage>
</organism>
<evidence type="ECO:0000313" key="3">
    <source>
        <dbReference type="Proteomes" id="UP000218775"/>
    </source>
</evidence>
<dbReference type="InterPro" id="IPR037523">
    <property type="entry name" value="VOC_core"/>
</dbReference>
<dbReference type="Pfam" id="PF00903">
    <property type="entry name" value="Glyoxalase"/>
    <property type="match status" value="1"/>
</dbReference>
<dbReference type="Proteomes" id="UP000218775">
    <property type="component" value="Unassembled WGS sequence"/>
</dbReference>
<dbReference type="SUPFAM" id="SSF54593">
    <property type="entry name" value="Glyoxalase/Bleomycin resistance protein/Dihydroxybiphenyl dioxygenase"/>
    <property type="match status" value="1"/>
</dbReference>
<dbReference type="PROSITE" id="PS51819">
    <property type="entry name" value="VOC"/>
    <property type="match status" value="1"/>
</dbReference>
<feature type="domain" description="VOC" evidence="1">
    <location>
        <begin position="9"/>
        <end position="123"/>
    </location>
</feature>
<dbReference type="InterPro" id="IPR029068">
    <property type="entry name" value="Glyas_Bleomycin-R_OHBP_Dase"/>
</dbReference>
<comment type="caution">
    <text evidence="2">The sequence shown here is derived from an EMBL/GenBank/DDBJ whole genome shotgun (WGS) entry which is preliminary data.</text>
</comment>